<dbReference type="Gene3D" id="2.60.40.1930">
    <property type="match status" value="3"/>
</dbReference>
<dbReference type="SMART" id="SM01360">
    <property type="entry name" value="A2M"/>
    <property type="match status" value="1"/>
</dbReference>
<dbReference type="Gene3D" id="1.20.91.20">
    <property type="entry name" value="Anaphylotoxins (complement system)"/>
    <property type="match status" value="1"/>
</dbReference>
<dbReference type="Gene3D" id="1.50.10.20">
    <property type="match status" value="1"/>
</dbReference>
<reference evidence="5 6" key="1">
    <citation type="journal article" date="2019" name="Gigascience">
        <title>High-coverage genomes to elucidate the evolution of penguins.</title>
        <authorList>
            <person name="Pan H."/>
            <person name="Cole T.L."/>
            <person name="Bi X."/>
            <person name="Fang M."/>
            <person name="Zhou C."/>
            <person name="Yang Z."/>
            <person name="Ksepka D.T."/>
            <person name="Hart T."/>
            <person name="Bouzat J.L."/>
            <person name="Argilla L.S."/>
            <person name="Bertelsen M.F."/>
            <person name="Boersma P.D."/>
            <person name="Bost C.A."/>
            <person name="Cherel Y."/>
            <person name="Dann P."/>
            <person name="Fiddaman S.R."/>
            <person name="Howard P."/>
            <person name="Labuschagne K."/>
            <person name="Mattern T."/>
            <person name="Miller G."/>
            <person name="Parker P."/>
            <person name="Phillips R.A."/>
            <person name="Quillfeldt P."/>
            <person name="Ryan P.G."/>
            <person name="Taylor H."/>
            <person name="Thompson D.R."/>
            <person name="Young M.J."/>
            <person name="Ellegaard M.R."/>
            <person name="Gilbert M.T.P."/>
            <person name="Sinding M.S."/>
            <person name="Pacheco G."/>
            <person name="Shepherd L.D."/>
            <person name="Tennyson A.J.D."/>
            <person name="Grosser S."/>
            <person name="Kay E."/>
            <person name="Nupen L.J."/>
            <person name="Ellenberg U."/>
            <person name="Houston D.M."/>
            <person name="Reeve A.H."/>
            <person name="Johnson K."/>
            <person name="Masello J.F."/>
            <person name="Stracke T."/>
            <person name="McKinlay B."/>
            <person name="Borboroglu P.G."/>
            <person name="Zhang D.X."/>
            <person name="Zhang G."/>
        </authorList>
    </citation>
    <scope>NUCLEOTIDE SEQUENCE [LARGE SCALE GENOMIC DNA]</scope>
    <source>
        <strain evidence="5">GS 12</strain>
    </source>
</reference>
<dbReference type="SMART" id="SM01359">
    <property type="entry name" value="A2M_N_2"/>
    <property type="match status" value="1"/>
</dbReference>
<dbReference type="InterPro" id="IPR008930">
    <property type="entry name" value="Terpenoid_cyclase/PrenylTrfase"/>
</dbReference>
<dbReference type="Gene3D" id="2.20.130.20">
    <property type="match status" value="1"/>
</dbReference>
<comment type="caution">
    <text evidence="5">The sequence shown here is derived from an EMBL/GenBank/DDBJ whole genome shotgun (WGS) entry which is preliminary data.</text>
</comment>
<gene>
    <name evidence="5" type="primary">C5_0</name>
    <name evidence="5" type="ORF">FQV13_0002411</name>
</gene>
<dbReference type="Gene3D" id="2.60.40.1940">
    <property type="match status" value="1"/>
</dbReference>
<dbReference type="InterPro" id="IPR050473">
    <property type="entry name" value="A2M/Complement_sys"/>
</dbReference>
<accession>A0A8K0BFQ6</accession>
<dbReference type="PROSITE" id="PS01177">
    <property type="entry name" value="ANAPHYLATOXIN_1"/>
    <property type="match status" value="1"/>
</dbReference>
<dbReference type="InterPro" id="IPR011625">
    <property type="entry name" value="A2M_N_BRD"/>
</dbReference>
<dbReference type="InterPro" id="IPR011626">
    <property type="entry name" value="Alpha-macroglobulin_TED"/>
</dbReference>
<evidence type="ECO:0000256" key="1">
    <source>
        <dbReference type="ARBA" id="ARBA00004613"/>
    </source>
</evidence>
<dbReference type="Gene3D" id="6.20.50.160">
    <property type="match status" value="1"/>
</dbReference>
<name>A0A8K0BFQ6_9AVES</name>
<dbReference type="InterPro" id="IPR018081">
    <property type="entry name" value="Anaphylatoxin_comp_syst"/>
</dbReference>
<dbReference type="SUPFAM" id="SSF47686">
    <property type="entry name" value="Anaphylotoxins (complement system)"/>
    <property type="match status" value="1"/>
</dbReference>
<dbReference type="PANTHER" id="PTHR11412:SF83">
    <property type="entry name" value="COMPLEMENT C5"/>
    <property type="match status" value="1"/>
</dbReference>
<dbReference type="InterPro" id="IPR001599">
    <property type="entry name" value="Macroglobln_a2"/>
</dbReference>
<dbReference type="Pfam" id="PF00207">
    <property type="entry name" value="A2M"/>
    <property type="match status" value="1"/>
</dbReference>
<dbReference type="SUPFAM" id="SSF48239">
    <property type="entry name" value="Terpenoid cyclases/Protein prenyltransferases"/>
    <property type="match status" value="1"/>
</dbReference>
<dbReference type="InterPro" id="IPR002890">
    <property type="entry name" value="MG2"/>
</dbReference>
<dbReference type="GO" id="GO:0005615">
    <property type="term" value="C:extracellular space"/>
    <property type="evidence" value="ECO:0007669"/>
    <property type="project" value="InterPro"/>
</dbReference>
<organism evidence="5 6">
    <name type="scientific">Eudyptes filholi</name>
    <name type="common">Southern rockhopper penguin</name>
    <dbReference type="NCBI Taxonomy" id="1419345"/>
    <lineage>
        <taxon>Eukaryota</taxon>
        <taxon>Metazoa</taxon>
        <taxon>Chordata</taxon>
        <taxon>Craniata</taxon>
        <taxon>Vertebrata</taxon>
        <taxon>Euteleostomi</taxon>
        <taxon>Archelosauria</taxon>
        <taxon>Archosauria</taxon>
        <taxon>Dinosauria</taxon>
        <taxon>Saurischia</taxon>
        <taxon>Theropoda</taxon>
        <taxon>Coelurosauria</taxon>
        <taxon>Aves</taxon>
        <taxon>Neognathae</taxon>
        <taxon>Neoaves</taxon>
        <taxon>Aequornithes</taxon>
        <taxon>Sphenisciformes</taxon>
        <taxon>Spheniscidae</taxon>
        <taxon>Eudyptes</taxon>
    </lineage>
</organism>
<dbReference type="Pfam" id="PF01821">
    <property type="entry name" value="ANATO"/>
    <property type="match status" value="1"/>
</dbReference>
<dbReference type="GO" id="GO:0004866">
    <property type="term" value="F:endopeptidase inhibitor activity"/>
    <property type="evidence" value="ECO:0007669"/>
    <property type="project" value="InterPro"/>
</dbReference>
<evidence type="ECO:0000256" key="3">
    <source>
        <dbReference type="ARBA" id="ARBA00023157"/>
    </source>
</evidence>
<dbReference type="Pfam" id="PF07703">
    <property type="entry name" value="A2M_BRD"/>
    <property type="match status" value="1"/>
</dbReference>
<dbReference type="Pfam" id="PF07678">
    <property type="entry name" value="TED_complement"/>
    <property type="match status" value="1"/>
</dbReference>
<dbReference type="Pfam" id="PF17791">
    <property type="entry name" value="MG3"/>
    <property type="match status" value="1"/>
</dbReference>
<dbReference type="InterPro" id="IPR041425">
    <property type="entry name" value="C3/4/5_MG1"/>
</dbReference>
<dbReference type="Pfam" id="PF17789">
    <property type="entry name" value="MG4"/>
    <property type="match status" value="1"/>
</dbReference>
<dbReference type="InterPro" id="IPR000020">
    <property type="entry name" value="Anaphylatoxin/fibulin"/>
</dbReference>
<dbReference type="Proteomes" id="UP000799811">
    <property type="component" value="Unassembled WGS sequence"/>
</dbReference>
<dbReference type="InterPro" id="IPR041555">
    <property type="entry name" value="MG3"/>
</dbReference>
<keyword evidence="2" id="KW-0964">Secreted</keyword>
<keyword evidence="3" id="KW-1015">Disulfide bond</keyword>
<dbReference type="SMART" id="SM00104">
    <property type="entry name" value="ANATO"/>
    <property type="match status" value="1"/>
</dbReference>
<dbReference type="PROSITE" id="PS01178">
    <property type="entry name" value="ANAPHYLATOXIN_2"/>
    <property type="match status" value="1"/>
</dbReference>
<evidence type="ECO:0000313" key="5">
    <source>
        <dbReference type="EMBL" id="KAF1628914.1"/>
    </source>
</evidence>
<keyword evidence="6" id="KW-1185">Reference proteome</keyword>
<feature type="non-terminal residue" evidence="5">
    <location>
        <position position="1211"/>
    </location>
</feature>
<dbReference type="Pfam" id="PF01835">
    <property type="entry name" value="MG2"/>
    <property type="match status" value="1"/>
</dbReference>
<dbReference type="Pfam" id="PF17790">
    <property type="entry name" value="MG1"/>
    <property type="match status" value="1"/>
</dbReference>
<sequence length="1211" mass="135808">YVLTAPKIFRVGASEKVVVQAFGYEKEFPVNIAIRSFPDKLAVYSSGHISLTPANRFQDAVTLTLQPTDLPRTENSVKYVYLEAVSPHFTRFKKIPVSYENGFLFVHTDKPIYTPDQSVKVRVYSLNEELQPARRETVLTFVDPEGVKVDIMEEDDFTGIVSFPDFKIPPNPKYGIWKIEAKYKKNFVTSAVARFEVKEYAMPSFSIIIEPESNFISSDKFENFRIVVKASYFYNKKLASADVFLRFGIIEETGKRMIPHAMHLTRIENGVAEINFNSKKAVSFIGFQSLEELDGSYLYIVASVLESTGGLSGEAEFPGVRFAVSPYKLSLIATPLFVKPGLPFFIKVQVKDTLDHFVGNVPVTVTAKSFSEQMDETELILEGSESGRRKTSMSDGTALFVVNIPSDNKILEFQVKTADPHLSDENQASKTYEAKAYSSLSQSYLYIDWASNHKILEVGDFINMNIYPHSRYIHKIHHYSYLIMSKGKIVSFGTQKRIKDLEYEHLTFRITQEMVPSARLIAYYIVMGEETAELVADSIWLNVEQKCGNSLDIKLQSSKEILSPAEVVSLNMKTQFNSFVALSSIDKAVYGVTGGGKRAMEKIMLHLEKSDLGCGAGGGRNNIDVFRMAGLTFLTNANADDSDEAGETCNEVLRTKRSVFKEKILKKGERNYFIIISVSKYVHPEDRKCCMAGVKAYPVAETCSDRAQRIRSSEKCISAFKDCCEFANRLREEEPNKLLILARMHFEAILELDETEVRSYFPESWLWEVHQVSPRSKTLSITLPDSLTTWEVQGIGISDKGICVAAPLEVQVVKDVFLSVYVPYSVVRGEQIELKGSVYNHKASAIKFCVKIAAGNGICSSGDSATTGSRIHNCNFKNLDGGSLSPVTFRILPLELGLHTINFTLLTARNSETVVKTLRVMPEGIKKEIHAGFTLDPQGVYGSIKRRQEFRYKIPLNLVPKTKIDRSVSVKGHLMGEVVATILSPSGLSILTNLPKGSAEAEFMSIAPVFYVFRYLEESNYWHLLGPQTLTSRTQMRRKMKEGIVSILSFRNSDFSYSMWKNGQASTWLTAFALRILGQVNQYINLDQISVCNSLLWLIDNCQMPDGSFSEFSNYQPVKLQGTLPREAKEKSLYLTAFSVIGIEKSIKICPTQKIHDAKNKAGDYLMRNVQSAQSPFTMAITSYALALVDLNHHSARLAFSALKKEASVIG</sequence>
<proteinExistence type="predicted"/>
<comment type="subcellular location">
    <subcellularLocation>
        <location evidence="1">Secreted</location>
    </subcellularLocation>
</comment>
<dbReference type="Gene3D" id="2.60.40.10">
    <property type="entry name" value="Immunoglobulins"/>
    <property type="match status" value="2"/>
</dbReference>
<dbReference type="InterPro" id="IPR013783">
    <property type="entry name" value="Ig-like_fold"/>
</dbReference>
<evidence type="ECO:0000259" key="4">
    <source>
        <dbReference type="PROSITE" id="PS01178"/>
    </source>
</evidence>
<dbReference type="PANTHER" id="PTHR11412">
    <property type="entry name" value="MACROGLOBULIN / COMPLEMENT"/>
    <property type="match status" value="1"/>
</dbReference>
<dbReference type="CDD" id="cd00017">
    <property type="entry name" value="ANATO"/>
    <property type="match status" value="1"/>
</dbReference>
<evidence type="ECO:0000313" key="6">
    <source>
        <dbReference type="Proteomes" id="UP000799811"/>
    </source>
</evidence>
<dbReference type="AlphaFoldDB" id="A0A8K0BFQ6"/>
<dbReference type="Gene3D" id="2.60.120.1540">
    <property type="match status" value="1"/>
</dbReference>
<dbReference type="EMBL" id="VULK01001508">
    <property type="protein sequence ID" value="KAF1628914.1"/>
    <property type="molecule type" value="Genomic_DNA"/>
</dbReference>
<feature type="non-terminal residue" evidence="5">
    <location>
        <position position="1"/>
    </location>
</feature>
<evidence type="ECO:0000256" key="2">
    <source>
        <dbReference type="ARBA" id="ARBA00022525"/>
    </source>
</evidence>
<feature type="domain" description="Anaphylatoxin-like" evidence="4">
    <location>
        <begin position="689"/>
        <end position="724"/>
    </location>
</feature>
<protein>
    <submittedName>
        <fullName evidence="5">Complement C5</fullName>
    </submittedName>
</protein>
<dbReference type="InterPro" id="IPR040839">
    <property type="entry name" value="MG4"/>
</dbReference>